<proteinExistence type="predicted"/>
<comment type="caution">
    <text evidence="3">The sequence shown here is derived from an EMBL/GenBank/DDBJ whole genome shotgun (WGS) entry which is preliminary data.</text>
</comment>
<gene>
    <name evidence="3" type="ORF">BG61_05310</name>
</gene>
<keyword evidence="1" id="KW-0732">Signal</keyword>
<reference evidence="3 4" key="1">
    <citation type="submission" date="2014-03" db="EMBL/GenBank/DDBJ databases">
        <title>Draft Genome Sequences of Four Burkholderia Strains.</title>
        <authorList>
            <person name="Liu X.Y."/>
            <person name="Li C.X."/>
            <person name="Xu J.H."/>
        </authorList>
    </citation>
    <scope>NUCLEOTIDE SEQUENCE [LARGE SCALE GENOMIC DNA]</scope>
    <source>
        <strain evidence="3 4">DSM 50014</strain>
    </source>
</reference>
<evidence type="ECO:0000313" key="4">
    <source>
        <dbReference type="Proteomes" id="UP000027466"/>
    </source>
</evidence>
<dbReference type="PROSITE" id="PS51257">
    <property type="entry name" value="PROKAR_LIPOPROTEIN"/>
    <property type="match status" value="1"/>
</dbReference>
<dbReference type="Proteomes" id="UP000027466">
    <property type="component" value="Unassembled WGS sequence"/>
</dbReference>
<dbReference type="AlphaFoldDB" id="A0A069PQJ4"/>
<feature type="signal peptide" evidence="1">
    <location>
        <begin position="1"/>
        <end position="18"/>
    </location>
</feature>
<feature type="domain" description="CNP1-like uncharacterised" evidence="2">
    <location>
        <begin position="40"/>
        <end position="174"/>
    </location>
</feature>
<evidence type="ECO:0000313" key="3">
    <source>
        <dbReference type="EMBL" id="KDR42890.1"/>
    </source>
</evidence>
<dbReference type="InterPro" id="IPR014861">
    <property type="entry name" value="CNP1-like_dom"/>
</dbReference>
<organism evidence="3 4">
    <name type="scientific">Caballeronia glathei</name>
    <dbReference type="NCBI Taxonomy" id="60547"/>
    <lineage>
        <taxon>Bacteria</taxon>
        <taxon>Pseudomonadati</taxon>
        <taxon>Pseudomonadota</taxon>
        <taxon>Betaproteobacteria</taxon>
        <taxon>Burkholderiales</taxon>
        <taxon>Burkholderiaceae</taxon>
        <taxon>Caballeronia</taxon>
    </lineage>
</organism>
<sequence>MKAIALFAASAAVLAVLAGCSSSKGPSNKDDSEFTYLLDRKSEWTENKVENLPPLPNASDLLPFNVSQNTPLVFAIDRNSVSVGSDGVVRYTVVVTSPAGARNVNYEGIRCDNYEWRLYASINDDQNAWDRTVANDFRRIENGELNAYHAALYQDYFCANKLPTGTAKQIVSNIQYKRPATSQLYR</sequence>
<protein>
    <recommendedName>
        <fullName evidence="2">CNP1-like uncharacterized domain-containing protein</fullName>
    </recommendedName>
</protein>
<dbReference type="EMBL" id="JFHC01000012">
    <property type="protein sequence ID" value="KDR42890.1"/>
    <property type="molecule type" value="Genomic_DNA"/>
</dbReference>
<accession>A0A069PQJ4</accession>
<evidence type="ECO:0000256" key="1">
    <source>
        <dbReference type="SAM" id="SignalP"/>
    </source>
</evidence>
<dbReference type="RefSeq" id="WP_035927510.1">
    <property type="nucleotide sequence ID" value="NZ_CADFFX010000007.1"/>
</dbReference>
<dbReference type="Pfam" id="PF08750">
    <property type="entry name" value="CNP1"/>
    <property type="match status" value="1"/>
</dbReference>
<evidence type="ECO:0000259" key="2">
    <source>
        <dbReference type="Pfam" id="PF08750"/>
    </source>
</evidence>
<keyword evidence="4" id="KW-1185">Reference proteome</keyword>
<feature type="chain" id="PRO_5007372314" description="CNP1-like uncharacterized domain-containing protein" evidence="1">
    <location>
        <begin position="19"/>
        <end position="186"/>
    </location>
</feature>
<dbReference type="STRING" id="60547.GCA_000751215_01294"/>
<name>A0A069PQJ4_9BURK</name>